<evidence type="ECO:0000256" key="2">
    <source>
        <dbReference type="ARBA" id="ARBA00022723"/>
    </source>
</evidence>
<dbReference type="PANTHER" id="PTHR42978:SF6">
    <property type="entry name" value="QUORUM-QUENCHING LACTONASE YTNP-RELATED"/>
    <property type="match status" value="1"/>
</dbReference>
<evidence type="ECO:0000313" key="6">
    <source>
        <dbReference type="EMBL" id="NHN24602.1"/>
    </source>
</evidence>
<dbReference type="InterPro" id="IPR051013">
    <property type="entry name" value="MBL_superfamily_lactonases"/>
</dbReference>
<proteinExistence type="inferred from homology"/>
<keyword evidence="3" id="KW-0378">Hydrolase</keyword>
<dbReference type="SUPFAM" id="SSF56281">
    <property type="entry name" value="Metallo-hydrolase/oxidoreductase"/>
    <property type="match status" value="1"/>
</dbReference>
<reference evidence="6" key="2">
    <citation type="submission" date="2020-02" db="EMBL/GenBank/DDBJ databases">
        <title>Flavobacterium profundi sp. nov., isolated from a deep-sea seamount.</title>
        <authorList>
            <person name="Zhang D.-C."/>
        </authorList>
    </citation>
    <scope>NUCLEOTIDE SEQUENCE</scope>
    <source>
        <strain evidence="6">EC11</strain>
    </source>
</reference>
<organism evidence="6 7">
    <name type="scientific">Flavobacterium jejuense</name>
    <dbReference type="NCBI Taxonomy" id="1544455"/>
    <lineage>
        <taxon>Bacteria</taxon>
        <taxon>Pseudomonadati</taxon>
        <taxon>Bacteroidota</taxon>
        <taxon>Flavobacteriia</taxon>
        <taxon>Flavobacteriales</taxon>
        <taxon>Flavobacteriaceae</taxon>
        <taxon>Flavobacterium</taxon>
    </lineage>
</organism>
<name>A0ABX0ILB9_9FLAO</name>
<keyword evidence="7" id="KW-1185">Reference proteome</keyword>
<feature type="domain" description="Metallo-beta-lactamase" evidence="5">
    <location>
        <begin position="34"/>
        <end position="231"/>
    </location>
</feature>
<dbReference type="Gene3D" id="3.60.15.10">
    <property type="entry name" value="Ribonuclease Z/Hydroxyacylglutathione hydrolase-like"/>
    <property type="match status" value="1"/>
</dbReference>
<dbReference type="InterPro" id="IPR001279">
    <property type="entry name" value="Metallo-B-lactamas"/>
</dbReference>
<dbReference type="Pfam" id="PF00753">
    <property type="entry name" value="Lactamase_B"/>
    <property type="match status" value="1"/>
</dbReference>
<comment type="similarity">
    <text evidence="1">Belongs to the metallo-beta-lactamase superfamily.</text>
</comment>
<dbReference type="PANTHER" id="PTHR42978">
    <property type="entry name" value="QUORUM-QUENCHING LACTONASE YTNP-RELATED-RELATED"/>
    <property type="match status" value="1"/>
</dbReference>
<evidence type="ECO:0000259" key="5">
    <source>
        <dbReference type="SMART" id="SM00849"/>
    </source>
</evidence>
<keyword evidence="4" id="KW-0862">Zinc</keyword>
<dbReference type="Proteomes" id="UP000817854">
    <property type="component" value="Unassembled WGS sequence"/>
</dbReference>
<sequence length="246" mass="28523">MKIIELTQGNYVVNKEKNFSLFTHSTNTSELKMAIRPFLIITANDFILLDTGINFLNNGEPLLFESLKKESITPEQITKILISHLHKDHIGGIGHFLGNNFKENFPNAKIYLQQRELNFALTQENNPSYDFKVLKYLKTLPNIVMLNDNEGKISDAIFYQVSGGHTPFHQVFWLKENEETIFFGADNLPKLSYWKLNLAFKNDYDGLTALSLRKKWKKVAKNKNWIVLFYHDIETPFIKVAKTDFS</sequence>
<gene>
    <name evidence="6" type="ORF">FIA58_002840</name>
</gene>
<comment type="caution">
    <text evidence="6">The sequence shown here is derived from an EMBL/GenBank/DDBJ whole genome shotgun (WGS) entry which is preliminary data.</text>
</comment>
<evidence type="ECO:0000256" key="4">
    <source>
        <dbReference type="ARBA" id="ARBA00022833"/>
    </source>
</evidence>
<keyword evidence="2" id="KW-0479">Metal-binding</keyword>
<dbReference type="EMBL" id="VEVQ02000002">
    <property type="protein sequence ID" value="NHN24602.1"/>
    <property type="molecule type" value="Genomic_DNA"/>
</dbReference>
<reference evidence="6" key="1">
    <citation type="submission" date="2019-05" db="EMBL/GenBank/DDBJ databases">
        <authorList>
            <person name="Lianzixin W."/>
        </authorList>
    </citation>
    <scope>NUCLEOTIDE SEQUENCE</scope>
    <source>
        <strain evidence="6">EC11</strain>
    </source>
</reference>
<protein>
    <submittedName>
        <fullName evidence="6">MBL fold metallo-hydrolase</fullName>
    </submittedName>
</protein>
<dbReference type="SMART" id="SM00849">
    <property type="entry name" value="Lactamase_B"/>
    <property type="match status" value="1"/>
</dbReference>
<evidence type="ECO:0000256" key="1">
    <source>
        <dbReference type="ARBA" id="ARBA00007749"/>
    </source>
</evidence>
<accession>A0ABX0ILB9</accession>
<evidence type="ECO:0000313" key="7">
    <source>
        <dbReference type="Proteomes" id="UP000817854"/>
    </source>
</evidence>
<evidence type="ECO:0000256" key="3">
    <source>
        <dbReference type="ARBA" id="ARBA00022801"/>
    </source>
</evidence>
<dbReference type="RefSeq" id="WP_140959856.1">
    <property type="nucleotide sequence ID" value="NZ_VEVQ02000002.1"/>
</dbReference>
<dbReference type="InterPro" id="IPR036866">
    <property type="entry name" value="RibonucZ/Hydroxyglut_hydro"/>
</dbReference>